<sequence>MSDVFVVADRARYERIVTMEKRVLLTGGYGFLGRAAAACFAKEGWEVHIIDDGTSEPMEPLKAKHRFYPYSVLDERCEEVFRVRNFDVVLHLAERSTALESGAYLENAGVNFPGLAHMLALSTKYHVGKFLLISTGSVFAADAKDPGKDGETAGHLRAMQKYVNEEYARRWGQNFDLRVTVLRLSTIYGPGQLPTHGFVAKFIMQALLGKSYEFFGSPDETRDFLYIDDAAYAIYSAAERNHAADVVNISSNTAVSYAAFEKCAAEIFPVRPTSFMGAPENPALSFGRAVLDNSVCRNELGWRVNVPLAEGLRRTYDWYQNYLKEKAKRDAAVQAADQRKELWNKILPYLEHAGLFAAAAGIVVWQGNTVNSMIRMDFNYIYIAVLGLLYGKQHSLPAVGLASLLLGYSLLIGGTDVVSLLYLPEYLLHFASYLFMGVLTGYITDTRDRELEDERYKRSRALERYEFLHAMYQESIEIKDKLYRQITNSNDSIGRVYRIVKRLDSVEPENVFTQAVAVTAEIMEAENVVLYVKGSNPWYFRQKIRRGSAVEDLPRSLKVEETPYLREMIADKRLFVNRQLKAGMPDIAAPIIYEDEVIAVVELHALDFDLWTFYRQNLLSMTARLIATAIGHAYFYEQAVQEKRFLPGTSRILREEQYRRIVEELEERAAAPQTAMSLVYLNLDVANGDWQALDGKLTGVVRAEDYIGQVGSVAQILLTDVTDKIVAMVQERLKEKGVASIRVAS</sequence>
<evidence type="ECO:0000259" key="3">
    <source>
        <dbReference type="Pfam" id="PF01590"/>
    </source>
</evidence>
<dbReference type="HOGENOM" id="CLU_021964_0_0_9"/>
<dbReference type="PANTHER" id="PTHR43000">
    <property type="entry name" value="DTDP-D-GLUCOSE 4,6-DEHYDRATASE-RELATED"/>
    <property type="match status" value="1"/>
</dbReference>
<dbReference type="Gene3D" id="3.30.450.40">
    <property type="match status" value="1"/>
</dbReference>
<evidence type="ECO:0000313" key="4">
    <source>
        <dbReference type="EMBL" id="EFW29161.1"/>
    </source>
</evidence>
<dbReference type="Gene3D" id="3.40.50.720">
    <property type="entry name" value="NAD(P)-binding Rossmann-like Domain"/>
    <property type="match status" value="1"/>
</dbReference>
<dbReference type="InterPro" id="IPR001509">
    <property type="entry name" value="Epimerase_deHydtase"/>
</dbReference>
<reference evidence="4 5" key="1">
    <citation type="submission" date="2010-08" db="EMBL/GenBank/DDBJ databases">
        <authorList>
            <person name="Weinstock G."/>
            <person name="Sodergren E."/>
            <person name="Clifton S."/>
            <person name="Fulton L."/>
            <person name="Fulton B."/>
            <person name="Courtney L."/>
            <person name="Fronick C."/>
            <person name="Harrison M."/>
            <person name="Strong C."/>
            <person name="Farmer C."/>
            <person name="Delahaunty K."/>
            <person name="Markovic C."/>
            <person name="Hall O."/>
            <person name="Minx P."/>
            <person name="Tomlinson C."/>
            <person name="Mitreva M."/>
            <person name="Hou S."/>
            <person name="Chen J."/>
            <person name="Wollam A."/>
            <person name="Pepin K.H."/>
            <person name="Johnson M."/>
            <person name="Bhonagiri V."/>
            <person name="Zhang X."/>
            <person name="Suruliraj S."/>
            <person name="Warren W."/>
            <person name="Chinwalla A."/>
            <person name="Mardis E.R."/>
            <person name="Wilson R.K."/>
        </authorList>
    </citation>
    <scope>NUCLEOTIDE SEQUENCE [LARGE SCALE GENOMIC DNA]</scope>
    <source>
        <strain evidence="4 5">F0399</strain>
    </source>
</reference>
<comment type="similarity">
    <text evidence="1">Belongs to the NAD(P)-dependent epimerase/dehydratase family.</text>
</comment>
<dbReference type="InterPro" id="IPR029016">
    <property type="entry name" value="GAF-like_dom_sf"/>
</dbReference>
<gene>
    <name evidence="4" type="ORF">HMPREF9555_01566</name>
</gene>
<dbReference type="Proteomes" id="UP000004633">
    <property type="component" value="Unassembled WGS sequence"/>
</dbReference>
<feature type="domain" description="NAD-dependent epimerase/dehydratase" evidence="2">
    <location>
        <begin position="23"/>
        <end position="249"/>
    </location>
</feature>
<dbReference type="InterPro" id="IPR036291">
    <property type="entry name" value="NAD(P)-bd_dom_sf"/>
</dbReference>
<name>E7N3H6_9FIRM</name>
<proteinExistence type="inferred from homology"/>
<organism evidence="4 5">
    <name type="scientific">Selenomonas artemidis F0399</name>
    <dbReference type="NCBI Taxonomy" id="749551"/>
    <lineage>
        <taxon>Bacteria</taxon>
        <taxon>Bacillati</taxon>
        <taxon>Bacillota</taxon>
        <taxon>Negativicutes</taxon>
        <taxon>Selenomonadales</taxon>
        <taxon>Selenomonadaceae</taxon>
        <taxon>Selenomonas</taxon>
    </lineage>
</organism>
<dbReference type="SUPFAM" id="SSF55781">
    <property type="entry name" value="GAF domain-like"/>
    <property type="match status" value="1"/>
</dbReference>
<accession>E7N3H6</accession>
<dbReference type="InterPro" id="IPR003018">
    <property type="entry name" value="GAF"/>
</dbReference>
<dbReference type="STRING" id="749551.HMPREF9555_01566"/>
<dbReference type="Pfam" id="PF01590">
    <property type="entry name" value="GAF"/>
    <property type="match status" value="1"/>
</dbReference>
<evidence type="ECO:0000313" key="5">
    <source>
        <dbReference type="Proteomes" id="UP000004633"/>
    </source>
</evidence>
<dbReference type="EMBL" id="AECV01000035">
    <property type="protein sequence ID" value="EFW29161.1"/>
    <property type="molecule type" value="Genomic_DNA"/>
</dbReference>
<keyword evidence="5" id="KW-1185">Reference proteome</keyword>
<evidence type="ECO:0000259" key="2">
    <source>
        <dbReference type="Pfam" id="PF01370"/>
    </source>
</evidence>
<protein>
    <submittedName>
        <fullName evidence="4">GAF domain protein</fullName>
    </submittedName>
</protein>
<comment type="caution">
    <text evidence="4">The sequence shown here is derived from an EMBL/GenBank/DDBJ whole genome shotgun (WGS) entry which is preliminary data.</text>
</comment>
<feature type="domain" description="GAF" evidence="3">
    <location>
        <begin position="508"/>
        <end position="630"/>
    </location>
</feature>
<evidence type="ECO:0000256" key="1">
    <source>
        <dbReference type="ARBA" id="ARBA00007637"/>
    </source>
</evidence>
<dbReference type="SUPFAM" id="SSF51735">
    <property type="entry name" value="NAD(P)-binding Rossmann-fold domains"/>
    <property type="match status" value="1"/>
</dbReference>
<dbReference type="Pfam" id="PF01370">
    <property type="entry name" value="Epimerase"/>
    <property type="match status" value="1"/>
</dbReference>
<dbReference type="AlphaFoldDB" id="E7N3H6"/>